<name>A0ACD2ZZJ0_9AGAR</name>
<dbReference type="Proteomes" id="UP000308600">
    <property type="component" value="Unassembled WGS sequence"/>
</dbReference>
<reference evidence="1 2" key="1">
    <citation type="journal article" date="2019" name="Nat. Ecol. Evol.">
        <title>Megaphylogeny resolves global patterns of mushroom evolution.</title>
        <authorList>
            <person name="Varga T."/>
            <person name="Krizsan K."/>
            <person name="Foldi C."/>
            <person name="Dima B."/>
            <person name="Sanchez-Garcia M."/>
            <person name="Sanchez-Ramirez S."/>
            <person name="Szollosi G.J."/>
            <person name="Szarkandi J.G."/>
            <person name="Papp V."/>
            <person name="Albert L."/>
            <person name="Andreopoulos W."/>
            <person name="Angelini C."/>
            <person name="Antonin V."/>
            <person name="Barry K.W."/>
            <person name="Bougher N.L."/>
            <person name="Buchanan P."/>
            <person name="Buyck B."/>
            <person name="Bense V."/>
            <person name="Catcheside P."/>
            <person name="Chovatia M."/>
            <person name="Cooper J."/>
            <person name="Damon W."/>
            <person name="Desjardin D."/>
            <person name="Finy P."/>
            <person name="Geml J."/>
            <person name="Haridas S."/>
            <person name="Hughes K."/>
            <person name="Justo A."/>
            <person name="Karasinski D."/>
            <person name="Kautmanova I."/>
            <person name="Kiss B."/>
            <person name="Kocsube S."/>
            <person name="Kotiranta H."/>
            <person name="LaButti K.M."/>
            <person name="Lechner B.E."/>
            <person name="Liimatainen K."/>
            <person name="Lipzen A."/>
            <person name="Lukacs Z."/>
            <person name="Mihaltcheva S."/>
            <person name="Morgado L.N."/>
            <person name="Niskanen T."/>
            <person name="Noordeloos M.E."/>
            <person name="Ohm R.A."/>
            <person name="Ortiz-Santana B."/>
            <person name="Ovrebo C."/>
            <person name="Racz N."/>
            <person name="Riley R."/>
            <person name="Savchenko A."/>
            <person name="Shiryaev A."/>
            <person name="Soop K."/>
            <person name="Spirin V."/>
            <person name="Szebenyi C."/>
            <person name="Tomsovsky M."/>
            <person name="Tulloss R.E."/>
            <person name="Uehling J."/>
            <person name="Grigoriev I.V."/>
            <person name="Vagvolgyi C."/>
            <person name="Papp T."/>
            <person name="Martin F.M."/>
            <person name="Miettinen O."/>
            <person name="Hibbett D.S."/>
            <person name="Nagy L.G."/>
        </authorList>
    </citation>
    <scope>NUCLEOTIDE SEQUENCE [LARGE SCALE GENOMIC DNA]</scope>
    <source>
        <strain evidence="1 2">NL-1719</strain>
    </source>
</reference>
<gene>
    <name evidence="1" type="ORF">BDN72DRAFT_674212</name>
</gene>
<proteinExistence type="predicted"/>
<protein>
    <submittedName>
        <fullName evidence="1">Uncharacterized protein</fullName>
    </submittedName>
</protein>
<dbReference type="EMBL" id="ML209160">
    <property type="protein sequence ID" value="TFK58877.1"/>
    <property type="molecule type" value="Genomic_DNA"/>
</dbReference>
<organism evidence="1 2">
    <name type="scientific">Pluteus cervinus</name>
    <dbReference type="NCBI Taxonomy" id="181527"/>
    <lineage>
        <taxon>Eukaryota</taxon>
        <taxon>Fungi</taxon>
        <taxon>Dikarya</taxon>
        <taxon>Basidiomycota</taxon>
        <taxon>Agaricomycotina</taxon>
        <taxon>Agaricomycetes</taxon>
        <taxon>Agaricomycetidae</taxon>
        <taxon>Agaricales</taxon>
        <taxon>Pluteineae</taxon>
        <taxon>Pluteaceae</taxon>
        <taxon>Pluteus</taxon>
    </lineage>
</organism>
<keyword evidence="2" id="KW-1185">Reference proteome</keyword>
<accession>A0ACD2ZZJ0</accession>
<sequence>MTRSSSSTPKPSTSGLALAAPRPHITRHKMSRRPQQAIYCMIANCFSRPRSGSYHREGVEFRRVDVGLLCAIPMMAWCPPLCSLPLPRPCPNLPAG</sequence>
<evidence type="ECO:0000313" key="1">
    <source>
        <dbReference type="EMBL" id="TFK58877.1"/>
    </source>
</evidence>
<evidence type="ECO:0000313" key="2">
    <source>
        <dbReference type="Proteomes" id="UP000308600"/>
    </source>
</evidence>